<dbReference type="Proteomes" id="UP000236754">
    <property type="component" value="Unassembled WGS sequence"/>
</dbReference>
<dbReference type="RefSeq" id="WP_103883516.1">
    <property type="nucleotide sequence ID" value="NZ_FNVU01000001.1"/>
</dbReference>
<feature type="transmembrane region" description="Helical" evidence="1">
    <location>
        <begin position="284"/>
        <end position="304"/>
    </location>
</feature>
<feature type="transmembrane region" description="Helical" evidence="1">
    <location>
        <begin position="187"/>
        <end position="210"/>
    </location>
</feature>
<dbReference type="EMBL" id="FNVU01000001">
    <property type="protein sequence ID" value="SEF47993.1"/>
    <property type="molecule type" value="Genomic_DNA"/>
</dbReference>
<reference evidence="2 3" key="1">
    <citation type="submission" date="2016-10" db="EMBL/GenBank/DDBJ databases">
        <authorList>
            <person name="de Groot N.N."/>
        </authorList>
    </citation>
    <scope>NUCLEOTIDE SEQUENCE [LARGE SCALE GENOMIC DNA]</scope>
    <source>
        <strain evidence="2 3">CGMCC 4.2023</strain>
    </source>
</reference>
<keyword evidence="3" id="KW-1185">Reference proteome</keyword>
<sequence>MSSTSRELRNRLWLLVALVLAATVALLVSYEGVHKGAVSLGSSSAAGVRDVDTAREALVSAQQNAVTDAASDRAGTSGFSTKIAVATLSLTRAASENVTGLTGQQHIHTLQGLITSYTDSVNYAGQVPEGSLEHAFHMAAADSILGTTDAKKAEASDSTVMGRLKALQQEQLKVVRRQETFGWLLRVAWSLTVLLVVLLLAALAETHWYLRDRFGSRWNRQLLASGVLLLGGSAVLGVFTWQTHTGLFHARRALDRRHGSSHTISHAGATVARRMADTGFRAAAAGWIVAGGVILMVLTVWALVPRMNEYRLKASR</sequence>
<accession>A0A1H5SBF0</accession>
<keyword evidence="1" id="KW-0472">Membrane</keyword>
<name>A0A1H5SBF0_9ACTN</name>
<evidence type="ECO:0000313" key="2">
    <source>
        <dbReference type="EMBL" id="SEF47993.1"/>
    </source>
</evidence>
<evidence type="ECO:0000313" key="3">
    <source>
        <dbReference type="Proteomes" id="UP000236754"/>
    </source>
</evidence>
<keyword evidence="1" id="KW-1133">Transmembrane helix</keyword>
<feature type="transmembrane region" description="Helical" evidence="1">
    <location>
        <begin position="12"/>
        <end position="30"/>
    </location>
</feature>
<keyword evidence="1" id="KW-0812">Transmembrane</keyword>
<dbReference type="OrthoDB" id="4333168at2"/>
<feature type="transmembrane region" description="Helical" evidence="1">
    <location>
        <begin position="222"/>
        <end position="241"/>
    </location>
</feature>
<organism evidence="2 3">
    <name type="scientific">Actinacidiphila yanglinensis</name>
    <dbReference type="NCBI Taxonomy" id="310779"/>
    <lineage>
        <taxon>Bacteria</taxon>
        <taxon>Bacillati</taxon>
        <taxon>Actinomycetota</taxon>
        <taxon>Actinomycetes</taxon>
        <taxon>Kitasatosporales</taxon>
        <taxon>Streptomycetaceae</taxon>
        <taxon>Actinacidiphila</taxon>
    </lineage>
</organism>
<evidence type="ECO:0000256" key="1">
    <source>
        <dbReference type="SAM" id="Phobius"/>
    </source>
</evidence>
<proteinExistence type="predicted"/>
<protein>
    <submittedName>
        <fullName evidence="2">Uncharacterized protein</fullName>
    </submittedName>
</protein>
<dbReference type="AlphaFoldDB" id="A0A1H5SBF0"/>
<gene>
    <name evidence="2" type="ORF">SAMN05216223_10170</name>
</gene>